<name>A0A507DX13_9FUNG</name>
<keyword evidence="7" id="KW-1185">Reference proteome</keyword>
<evidence type="ECO:0000256" key="5">
    <source>
        <dbReference type="ARBA" id="ARBA00023186"/>
    </source>
</evidence>
<proteinExistence type="inferred from homology"/>
<dbReference type="InterPro" id="IPR016024">
    <property type="entry name" value="ARM-type_fold"/>
</dbReference>
<dbReference type="SUPFAM" id="SSF48371">
    <property type="entry name" value="ARM repeat"/>
    <property type="match status" value="1"/>
</dbReference>
<comment type="caution">
    <text evidence="6">The sequence shown here is derived from an EMBL/GenBank/DDBJ whole genome shotgun (WGS) entry which is preliminary data.</text>
</comment>
<dbReference type="STRING" id="109895.A0A507DX13"/>
<dbReference type="InterPro" id="IPR011989">
    <property type="entry name" value="ARM-like"/>
</dbReference>
<evidence type="ECO:0000256" key="2">
    <source>
        <dbReference type="ARBA" id="ARBA00009049"/>
    </source>
</evidence>
<dbReference type="Proteomes" id="UP000318582">
    <property type="component" value="Unassembled WGS sequence"/>
</dbReference>
<dbReference type="InterPro" id="IPR008376">
    <property type="entry name" value="Chaperone_Ric-8_A/B"/>
</dbReference>
<organism evidence="6 7">
    <name type="scientific">Powellomyces hirtus</name>
    <dbReference type="NCBI Taxonomy" id="109895"/>
    <lineage>
        <taxon>Eukaryota</taxon>
        <taxon>Fungi</taxon>
        <taxon>Fungi incertae sedis</taxon>
        <taxon>Chytridiomycota</taxon>
        <taxon>Chytridiomycota incertae sedis</taxon>
        <taxon>Chytridiomycetes</taxon>
        <taxon>Spizellomycetales</taxon>
        <taxon>Powellomycetaceae</taxon>
        <taxon>Powellomyces</taxon>
    </lineage>
</organism>
<evidence type="ECO:0000256" key="4">
    <source>
        <dbReference type="ARBA" id="ARBA00022658"/>
    </source>
</evidence>
<gene>
    <name evidence="6" type="ORF">PhCBS80983_g05266</name>
</gene>
<sequence length="514" mass="55215">MAFFPHDEIPPQSLSTTLATFLSHHESTTSFIGAGTATRETKAAFVRTLLAAVESGGDQVVVKALTCLRILSREPNGCQDLFLRQGICALLKQAHLTASGSAYTETPVVVEALKCLCNVLLQHPPARGTVRESGGVGVIARILKEQNTALPPDSQFLFLRLLFLLTVDDQTTVAELVDPAVDLPATLVTLMHRPSGTDIKAPPAALLSEIMKTIYNLMSVGQTTVPQRNSGTQMVVTLANTEVDMEWVAKFQNLLPEIINLLLSCDATLPLSPPLSHTIHTLLNFPLTPYRSVFTDARGSELVQRLCAILGRTLGSENPRSASPTTTNLDEVVPPLIIVLSGIARQDLAAREEMRRILLPDDIDRSKPLDQGTSITSQLIAFMTALAVPNVRESVCDLIFVLSDENAEKLVKYTGYGHAAGFLYAKGLLSAPTGSGGGGGGGGDHAPIVVGGRPHYATNVDPITGEYEKHAAGENDWDGMTEAEKEEEAEKLMVLFQRLNKTGVIKAVVPGMQE</sequence>
<comment type="subcellular location">
    <subcellularLocation>
        <location evidence="1">Cytoplasm</location>
        <location evidence="1">Cell cortex</location>
    </subcellularLocation>
</comment>
<dbReference type="InterPro" id="IPR019318">
    <property type="entry name" value="Gua_nucleotide_exch_fac_Ric8"/>
</dbReference>
<dbReference type="EMBL" id="QEAQ01000107">
    <property type="protein sequence ID" value="TPX55488.1"/>
    <property type="molecule type" value="Genomic_DNA"/>
</dbReference>
<accession>A0A507DX13</accession>
<keyword evidence="3" id="KW-0963">Cytoplasm</keyword>
<dbReference type="Pfam" id="PF10165">
    <property type="entry name" value="Ric8"/>
    <property type="match status" value="1"/>
</dbReference>
<dbReference type="GO" id="GO:0001965">
    <property type="term" value="F:G-protein alpha-subunit binding"/>
    <property type="evidence" value="ECO:0007669"/>
    <property type="project" value="TreeGrafter"/>
</dbReference>
<evidence type="ECO:0000313" key="7">
    <source>
        <dbReference type="Proteomes" id="UP000318582"/>
    </source>
</evidence>
<dbReference type="GO" id="GO:0007186">
    <property type="term" value="P:G protein-coupled receptor signaling pathway"/>
    <property type="evidence" value="ECO:0007669"/>
    <property type="project" value="TreeGrafter"/>
</dbReference>
<comment type="similarity">
    <text evidence="2">Belongs to the synembryn family.</text>
</comment>
<keyword evidence="4" id="KW-0344">Guanine-nucleotide releasing factor</keyword>
<reference evidence="6 7" key="1">
    <citation type="journal article" date="2019" name="Sci. Rep.">
        <title>Comparative genomics of chytrid fungi reveal insights into the obligate biotrophic and pathogenic lifestyle of Synchytrium endobioticum.</title>
        <authorList>
            <person name="van de Vossenberg B.T.L.H."/>
            <person name="Warris S."/>
            <person name="Nguyen H.D.T."/>
            <person name="van Gent-Pelzer M.P.E."/>
            <person name="Joly D.L."/>
            <person name="van de Geest H.C."/>
            <person name="Bonants P.J.M."/>
            <person name="Smith D.S."/>
            <person name="Levesque C.A."/>
            <person name="van der Lee T.A.J."/>
        </authorList>
    </citation>
    <scope>NUCLEOTIDE SEQUENCE [LARGE SCALE GENOMIC DNA]</scope>
    <source>
        <strain evidence="6 7">CBS 809.83</strain>
    </source>
</reference>
<dbReference type="PANTHER" id="PTHR12425:SF5">
    <property type="entry name" value="SYNEMBRYN"/>
    <property type="match status" value="1"/>
</dbReference>
<dbReference type="Gene3D" id="1.25.10.10">
    <property type="entry name" value="Leucine-rich Repeat Variant"/>
    <property type="match status" value="1"/>
</dbReference>
<protein>
    <recommendedName>
        <fullName evidence="8">Vesicle tethering protein Uso1/P115-like head domain-containing protein</fullName>
    </recommendedName>
</protein>
<dbReference type="GO" id="GO:0005085">
    <property type="term" value="F:guanyl-nucleotide exchange factor activity"/>
    <property type="evidence" value="ECO:0007669"/>
    <property type="project" value="UniProtKB-KW"/>
</dbReference>
<evidence type="ECO:0000256" key="3">
    <source>
        <dbReference type="ARBA" id="ARBA00022490"/>
    </source>
</evidence>
<evidence type="ECO:0000256" key="1">
    <source>
        <dbReference type="ARBA" id="ARBA00004544"/>
    </source>
</evidence>
<evidence type="ECO:0000313" key="6">
    <source>
        <dbReference type="EMBL" id="TPX55488.1"/>
    </source>
</evidence>
<dbReference type="PRINTS" id="PR01802">
    <property type="entry name" value="SYNEMBRYN"/>
</dbReference>
<dbReference type="AlphaFoldDB" id="A0A507DX13"/>
<evidence type="ECO:0008006" key="8">
    <source>
        <dbReference type="Google" id="ProtNLM"/>
    </source>
</evidence>
<dbReference type="GO" id="GO:0005938">
    <property type="term" value="C:cell cortex"/>
    <property type="evidence" value="ECO:0007669"/>
    <property type="project" value="UniProtKB-SubCell"/>
</dbReference>
<keyword evidence="5" id="KW-0143">Chaperone</keyword>
<dbReference type="PANTHER" id="PTHR12425">
    <property type="entry name" value="SYNEMBRYN"/>
    <property type="match status" value="1"/>
</dbReference>